<comment type="caution">
    <text evidence="2">The sequence shown here is derived from an EMBL/GenBank/DDBJ whole genome shotgun (WGS) entry which is preliminary data.</text>
</comment>
<sequence>MSSAKTMANNGDGITANITPRIIYLIVCSFLYHLIIELAGFASKFADYPHQRWAIKPCRPKNTGVSEFIKVIFSIPRRSRLYTTG</sequence>
<dbReference type="EMBL" id="JAGETR010000152">
    <property type="protein sequence ID" value="MBO2007251.1"/>
    <property type="molecule type" value="Genomic_DNA"/>
</dbReference>
<organism evidence="2">
    <name type="scientific">Serratia marcescens</name>
    <dbReference type="NCBI Taxonomy" id="615"/>
    <lineage>
        <taxon>Bacteria</taxon>
        <taxon>Pseudomonadati</taxon>
        <taxon>Pseudomonadota</taxon>
        <taxon>Gammaproteobacteria</taxon>
        <taxon>Enterobacterales</taxon>
        <taxon>Yersiniaceae</taxon>
        <taxon>Serratia</taxon>
    </lineage>
</organism>
<accession>A0A939NQV5</accession>
<evidence type="ECO:0000256" key="1">
    <source>
        <dbReference type="SAM" id="Phobius"/>
    </source>
</evidence>
<proteinExistence type="predicted"/>
<gene>
    <name evidence="2" type="ORF">J4732_19120</name>
</gene>
<feature type="transmembrane region" description="Helical" evidence="1">
    <location>
        <begin position="22"/>
        <end position="42"/>
    </location>
</feature>
<keyword evidence="1" id="KW-0472">Membrane</keyword>
<reference evidence="2" key="1">
    <citation type="submission" date="2021-03" db="EMBL/GenBank/DDBJ databases">
        <title>Molecular epidemiology and mechanisms of colistin and carbapenem resistance in Enterobacteriaceae from clinical isolates, the environment and porcine samples in Pretoria, South Africa.</title>
        <authorList>
            <person name="Bogoshi D."/>
            <person name="Mbelle N.M."/>
            <person name="Naidoo V."/>
            <person name="Osei Sekyere J."/>
        </authorList>
    </citation>
    <scope>NUCLEOTIDE SEQUENCE</scope>
    <source>
        <strain evidence="2">C080</strain>
    </source>
</reference>
<keyword evidence="1" id="KW-0812">Transmembrane</keyword>
<name>A0A939NQV5_SERMA</name>
<protein>
    <submittedName>
        <fullName evidence="2">Uncharacterized protein</fullName>
    </submittedName>
</protein>
<evidence type="ECO:0000313" key="2">
    <source>
        <dbReference type="EMBL" id="MBO2007251.1"/>
    </source>
</evidence>
<dbReference type="AlphaFoldDB" id="A0A939NQV5"/>
<keyword evidence="1" id="KW-1133">Transmembrane helix</keyword>